<dbReference type="CDD" id="cd12148">
    <property type="entry name" value="fungal_TF_MHR"/>
    <property type="match status" value="1"/>
</dbReference>
<dbReference type="AlphaFoldDB" id="A0AAN6RKF8"/>
<feature type="region of interest" description="Disordered" evidence="8">
    <location>
        <begin position="65"/>
        <end position="112"/>
    </location>
</feature>
<feature type="compositionally biased region" description="Low complexity" evidence="8">
    <location>
        <begin position="67"/>
        <end position="81"/>
    </location>
</feature>
<dbReference type="GO" id="GO:0045944">
    <property type="term" value="P:positive regulation of transcription by RNA polymerase II"/>
    <property type="evidence" value="ECO:0007669"/>
    <property type="project" value="TreeGrafter"/>
</dbReference>
<dbReference type="PANTHER" id="PTHR47782">
    <property type="entry name" value="ZN(II)2CYS6 TRANSCRIPTION FACTOR (EUROFUNG)-RELATED"/>
    <property type="match status" value="1"/>
</dbReference>
<keyword evidence="7" id="KW-0539">Nucleus</keyword>
<protein>
    <submittedName>
        <fullName evidence="9">Uncharacterized protein</fullName>
    </submittedName>
</protein>
<keyword evidence="5" id="KW-0238">DNA-binding</keyword>
<gene>
    <name evidence="9" type="ORF">GRF29_28g2797202</name>
</gene>
<reference evidence="9 10" key="1">
    <citation type="submission" date="2021-02" db="EMBL/GenBank/DDBJ databases">
        <title>Genome assembly of Pseudopithomyces chartarum.</title>
        <authorList>
            <person name="Jauregui R."/>
            <person name="Singh J."/>
            <person name="Voisey C."/>
        </authorList>
    </citation>
    <scope>NUCLEOTIDE SEQUENCE [LARGE SCALE GENOMIC DNA]</scope>
    <source>
        <strain evidence="9 10">AGR01</strain>
    </source>
</reference>
<evidence type="ECO:0000256" key="2">
    <source>
        <dbReference type="ARBA" id="ARBA00022723"/>
    </source>
</evidence>
<sequence>MHQGRRRLHLFRPRPPGTAPTQVRHSSAALALALALAHRRSLLYRVANYLSYIAELVDHVHKLNQRAQPSPAASGPTPTAQDPSASTPVQQGNADSSKTESVVSETHSQPQHPEHYFAQAAGSYRYLGSEACLVKSPRQKAKELNWPSEEDDDWRMHISVNQSDAKNHELVEVYLEQIQPMYPILDPSARYLAPELPRDLTDVELFDLNMIYSIGCHVTPLILSKKIRQRENFGKLNNPAFDSLWSSSGRHSYNMANTQNFRLMAQNFVETAEQYMEAATADATIQGLRAILLLAINCLFDPQKGNIGQQIALATRLVMSLEQKRHDLNPADVIMIRNMHMTVFSLENELATVLDRPAPFPEPEGELCLDPSRPADYLCSLYRLQNRWRKGDAATKEWARNKVPLLDVSYQLPPSLRLILHQTHLLMSPVWQTAWHVLESVITIGAIHIFVTPHWVYQALTIIINEDWSEFHPEDVIHLYSNALVVLETSSWKWESGTALAGSLENMMLQKRRKTTGDFWDKTYTVNDIRIGLPSA</sequence>
<evidence type="ECO:0000313" key="9">
    <source>
        <dbReference type="EMBL" id="KAK3214341.1"/>
    </source>
</evidence>
<feature type="compositionally biased region" description="Polar residues" evidence="8">
    <location>
        <begin position="82"/>
        <end position="111"/>
    </location>
</feature>
<evidence type="ECO:0000256" key="4">
    <source>
        <dbReference type="ARBA" id="ARBA00023015"/>
    </source>
</evidence>
<keyword evidence="3" id="KW-0862">Zinc</keyword>
<dbReference type="GO" id="GO:0000981">
    <property type="term" value="F:DNA-binding transcription factor activity, RNA polymerase II-specific"/>
    <property type="evidence" value="ECO:0007669"/>
    <property type="project" value="TreeGrafter"/>
</dbReference>
<evidence type="ECO:0000256" key="5">
    <source>
        <dbReference type="ARBA" id="ARBA00023125"/>
    </source>
</evidence>
<accession>A0AAN6RKF8</accession>
<dbReference type="GO" id="GO:0046872">
    <property type="term" value="F:metal ion binding"/>
    <property type="evidence" value="ECO:0007669"/>
    <property type="project" value="UniProtKB-KW"/>
</dbReference>
<organism evidence="9 10">
    <name type="scientific">Pseudopithomyces chartarum</name>
    <dbReference type="NCBI Taxonomy" id="1892770"/>
    <lineage>
        <taxon>Eukaryota</taxon>
        <taxon>Fungi</taxon>
        <taxon>Dikarya</taxon>
        <taxon>Ascomycota</taxon>
        <taxon>Pezizomycotina</taxon>
        <taxon>Dothideomycetes</taxon>
        <taxon>Pleosporomycetidae</taxon>
        <taxon>Pleosporales</taxon>
        <taxon>Massarineae</taxon>
        <taxon>Didymosphaeriaceae</taxon>
        <taxon>Pseudopithomyces</taxon>
    </lineage>
</organism>
<name>A0AAN6RKF8_9PLEO</name>
<evidence type="ECO:0000256" key="3">
    <source>
        <dbReference type="ARBA" id="ARBA00022833"/>
    </source>
</evidence>
<feature type="compositionally biased region" description="Basic residues" evidence="8">
    <location>
        <begin position="1"/>
        <end position="12"/>
    </location>
</feature>
<dbReference type="PANTHER" id="PTHR47782:SF12">
    <property type="entry name" value="ZN(II)2CYS6 TRANSCRIPTION FACTOR (EUROFUNG)"/>
    <property type="match status" value="1"/>
</dbReference>
<evidence type="ECO:0000256" key="6">
    <source>
        <dbReference type="ARBA" id="ARBA00023163"/>
    </source>
</evidence>
<dbReference type="InterPro" id="IPR052202">
    <property type="entry name" value="Yeast_MetPath_Reg"/>
</dbReference>
<comment type="subcellular location">
    <subcellularLocation>
        <location evidence="1">Nucleus</location>
    </subcellularLocation>
</comment>
<keyword evidence="2" id="KW-0479">Metal-binding</keyword>
<keyword evidence="6" id="KW-0804">Transcription</keyword>
<evidence type="ECO:0000256" key="8">
    <source>
        <dbReference type="SAM" id="MobiDB-lite"/>
    </source>
</evidence>
<keyword evidence="4" id="KW-0805">Transcription regulation</keyword>
<dbReference type="Proteomes" id="UP001280581">
    <property type="component" value="Unassembled WGS sequence"/>
</dbReference>
<keyword evidence="10" id="KW-1185">Reference proteome</keyword>
<evidence type="ECO:0000256" key="1">
    <source>
        <dbReference type="ARBA" id="ARBA00004123"/>
    </source>
</evidence>
<feature type="region of interest" description="Disordered" evidence="8">
    <location>
        <begin position="1"/>
        <end position="23"/>
    </location>
</feature>
<dbReference type="GO" id="GO:0005634">
    <property type="term" value="C:nucleus"/>
    <property type="evidence" value="ECO:0007669"/>
    <property type="project" value="UniProtKB-SubCell"/>
</dbReference>
<evidence type="ECO:0000313" key="10">
    <source>
        <dbReference type="Proteomes" id="UP001280581"/>
    </source>
</evidence>
<dbReference type="GO" id="GO:0043565">
    <property type="term" value="F:sequence-specific DNA binding"/>
    <property type="evidence" value="ECO:0007669"/>
    <property type="project" value="TreeGrafter"/>
</dbReference>
<dbReference type="EMBL" id="WVTA01000004">
    <property type="protein sequence ID" value="KAK3214341.1"/>
    <property type="molecule type" value="Genomic_DNA"/>
</dbReference>
<evidence type="ECO:0000256" key="7">
    <source>
        <dbReference type="ARBA" id="ARBA00023242"/>
    </source>
</evidence>
<proteinExistence type="predicted"/>
<comment type="caution">
    <text evidence="9">The sequence shown here is derived from an EMBL/GenBank/DDBJ whole genome shotgun (WGS) entry which is preliminary data.</text>
</comment>